<keyword evidence="2" id="KW-1185">Reference proteome</keyword>
<comment type="caution">
    <text evidence="1">The sequence shown here is derived from an EMBL/GenBank/DDBJ whole genome shotgun (WGS) entry which is preliminary data.</text>
</comment>
<protein>
    <submittedName>
        <fullName evidence="1">Uncharacterized protein</fullName>
    </submittedName>
</protein>
<evidence type="ECO:0000313" key="2">
    <source>
        <dbReference type="Proteomes" id="UP000592180"/>
    </source>
</evidence>
<proteinExistence type="predicted"/>
<reference evidence="1 2" key="1">
    <citation type="submission" date="2020-08" db="EMBL/GenBank/DDBJ databases">
        <title>Functional genomics of gut bacteria from endangered species of beetles.</title>
        <authorList>
            <person name="Carlos-Shanley C."/>
        </authorList>
    </citation>
    <scope>NUCLEOTIDE SEQUENCE [LARGE SCALE GENOMIC DNA]</scope>
    <source>
        <strain evidence="1 2">S00151</strain>
    </source>
</reference>
<sequence>MKKLFQIIISIGILNGCTSSDSNPTKLDSNDYKSRVERVELLKKEIKSFSDIRDAEFELFNVNGFVNQRISVPGASSWDYKFAIRIDTINISKWTSGMQAIELINYDDNWTKEIIRHRKQNWITYSKPEYFIRKGENVTMLVFKKEGIIFKRVTNL</sequence>
<gene>
    <name evidence="1" type="ORF">HNP38_002501</name>
</gene>
<dbReference type="AlphaFoldDB" id="A0A840KGX0"/>
<name>A0A840KGX0_9FLAO</name>
<accession>A0A840KGX0</accession>
<dbReference type="RefSeq" id="WP_184189885.1">
    <property type="nucleotide sequence ID" value="NZ_JACHLE010000003.1"/>
</dbReference>
<evidence type="ECO:0000313" key="1">
    <source>
        <dbReference type="EMBL" id="MBB4807197.1"/>
    </source>
</evidence>
<organism evidence="1 2">
    <name type="scientific">Chryseobacterium defluvii</name>
    <dbReference type="NCBI Taxonomy" id="160396"/>
    <lineage>
        <taxon>Bacteria</taxon>
        <taxon>Pseudomonadati</taxon>
        <taxon>Bacteroidota</taxon>
        <taxon>Flavobacteriia</taxon>
        <taxon>Flavobacteriales</taxon>
        <taxon>Weeksellaceae</taxon>
        <taxon>Chryseobacterium group</taxon>
        <taxon>Chryseobacterium</taxon>
    </lineage>
</organism>
<dbReference type="Proteomes" id="UP000592180">
    <property type="component" value="Unassembled WGS sequence"/>
</dbReference>
<dbReference type="EMBL" id="JACHLE010000003">
    <property type="protein sequence ID" value="MBB4807197.1"/>
    <property type="molecule type" value="Genomic_DNA"/>
</dbReference>